<sequence length="749" mass="86624">MQRKWFYRLLLSYMPFFVFVVLILSMAFYYRWNVETKERIRNTNDVFTAHVMNVVDSSFQTIENYIVQQMLTDEWIRNYYNSHEPTSPFAAYEITQRLNELKTLFPFAGDVYLYNKENNEVITDNSMFKLDQFADADFVEQAFHGTLGSKWTSPRSYNQFLGEARPGQVVSLAKQIPITSSVPSGVVVINIQVGSLNSMLQTIKANAADSINLAGADGTSFFERNVQAKSSKPDAWGSSSVQSPYTGWTLEVNVPPLEQASLLSVFFEAWMLPVLGLMLLGILFLTYITHRNYKPIEEIMIRIDRYTLKRSLSMGKKTAHDEFQFISSALDNLVENSHQYEKRYQEDLSIRKKYWFYELLEGNFSLSPDEWMLEAAQLKLPETFESSIVMIVEIDNYQDFRNRYSIRDQKLLKFVIHGVIQEIAQGEQVPIWFEWKEADQLVAILYNQSDPSTSSIDTIAQAVKSWISLNLQFTASIYVGTKANDAEEISHSYQDAWKAGQFRTVHGYNNIYDAREGQQHARGDLYRQLQFVKTLAKAVRAAEPGWRDVLDVMFAEMKNDQFPREKVLDVVQYIFDELEKLQQDMPDQGEGNRSMQLPAEALSELTQLDLIDEIQEGLTTFLNELVTSMQQWQNTQDYHSLISEIKSYLLEAYSNPDLSLHFLSEKFELPSRVLSKLFKAETGERFVDYLIRIRVEEAKRMLVQTSESVQSIAEHVGYLQVISFIRTFKKSEGITPGEYRKLKQADLQT</sequence>
<dbReference type="PROSITE" id="PS00041">
    <property type="entry name" value="HTH_ARAC_FAMILY_1"/>
    <property type="match status" value="1"/>
</dbReference>
<name>A0ABW9UFL7_9BACL</name>
<dbReference type="Pfam" id="PF17853">
    <property type="entry name" value="GGDEF_2"/>
    <property type="match status" value="1"/>
</dbReference>
<organism evidence="6 7">
    <name type="scientific">Paenibacillus anseongense</name>
    <dbReference type="NCBI Taxonomy" id="2682845"/>
    <lineage>
        <taxon>Bacteria</taxon>
        <taxon>Bacillati</taxon>
        <taxon>Bacillota</taxon>
        <taxon>Bacilli</taxon>
        <taxon>Bacillales</taxon>
        <taxon>Paenibacillaceae</taxon>
        <taxon>Paenibacillus</taxon>
    </lineage>
</organism>
<reference evidence="6 7" key="1">
    <citation type="submission" date="2019-12" db="EMBL/GenBank/DDBJ databases">
        <authorList>
            <person name="Huq M.A."/>
        </authorList>
    </citation>
    <scope>NUCLEOTIDE SEQUENCE [LARGE SCALE GENOMIC DNA]</scope>
    <source>
        <strain evidence="6 7">MAH-34</strain>
    </source>
</reference>
<dbReference type="EMBL" id="WSEM01000016">
    <property type="protein sequence ID" value="MVQ36660.1"/>
    <property type="molecule type" value="Genomic_DNA"/>
</dbReference>
<keyword evidence="2" id="KW-0238">DNA-binding</keyword>
<keyword evidence="1" id="KW-0805">Transcription regulation</keyword>
<dbReference type="Gene3D" id="1.10.10.60">
    <property type="entry name" value="Homeodomain-like"/>
    <property type="match status" value="2"/>
</dbReference>
<protein>
    <submittedName>
        <fullName evidence="6">Helix-turn-helix domain-containing protein</fullName>
    </submittedName>
</protein>
<dbReference type="InterPro" id="IPR018060">
    <property type="entry name" value="HTH_AraC"/>
</dbReference>
<dbReference type="Proteomes" id="UP000467637">
    <property type="component" value="Unassembled WGS sequence"/>
</dbReference>
<dbReference type="SMART" id="SM00342">
    <property type="entry name" value="HTH_ARAC"/>
    <property type="match status" value="1"/>
</dbReference>
<dbReference type="InterPro" id="IPR041522">
    <property type="entry name" value="CdaR_GGDEF"/>
</dbReference>
<evidence type="ECO:0000313" key="7">
    <source>
        <dbReference type="Proteomes" id="UP000467637"/>
    </source>
</evidence>
<accession>A0ABW9UFL7</accession>
<comment type="caution">
    <text evidence="6">The sequence shown here is derived from an EMBL/GenBank/DDBJ whole genome shotgun (WGS) entry which is preliminary data.</text>
</comment>
<evidence type="ECO:0000256" key="2">
    <source>
        <dbReference type="ARBA" id="ARBA00023125"/>
    </source>
</evidence>
<evidence type="ECO:0000256" key="3">
    <source>
        <dbReference type="ARBA" id="ARBA00023163"/>
    </source>
</evidence>
<evidence type="ECO:0000259" key="5">
    <source>
        <dbReference type="PROSITE" id="PS01124"/>
    </source>
</evidence>
<keyword evidence="4" id="KW-0472">Membrane</keyword>
<dbReference type="SUPFAM" id="SSF46689">
    <property type="entry name" value="Homeodomain-like"/>
    <property type="match status" value="1"/>
</dbReference>
<evidence type="ECO:0000313" key="6">
    <source>
        <dbReference type="EMBL" id="MVQ36660.1"/>
    </source>
</evidence>
<dbReference type="PROSITE" id="PS01124">
    <property type="entry name" value="HTH_ARAC_FAMILY_2"/>
    <property type="match status" value="1"/>
</dbReference>
<evidence type="ECO:0000256" key="4">
    <source>
        <dbReference type="SAM" id="Phobius"/>
    </source>
</evidence>
<keyword evidence="4" id="KW-0812">Transmembrane</keyword>
<dbReference type="PANTHER" id="PTHR43280">
    <property type="entry name" value="ARAC-FAMILY TRANSCRIPTIONAL REGULATOR"/>
    <property type="match status" value="1"/>
</dbReference>
<keyword evidence="7" id="KW-1185">Reference proteome</keyword>
<keyword evidence="4" id="KW-1133">Transmembrane helix</keyword>
<feature type="domain" description="HTH araC/xylS-type" evidence="5">
    <location>
        <begin position="643"/>
        <end position="742"/>
    </location>
</feature>
<feature type="transmembrane region" description="Helical" evidence="4">
    <location>
        <begin position="6"/>
        <end position="30"/>
    </location>
</feature>
<keyword evidence="3" id="KW-0804">Transcription</keyword>
<dbReference type="PANTHER" id="PTHR43280:SF10">
    <property type="entry name" value="REGULATORY PROTEIN POCR"/>
    <property type="match status" value="1"/>
</dbReference>
<dbReference type="RefSeq" id="WP_157320861.1">
    <property type="nucleotide sequence ID" value="NZ_WSEM01000016.1"/>
</dbReference>
<gene>
    <name evidence="6" type="ORF">GON05_18795</name>
</gene>
<evidence type="ECO:0000256" key="1">
    <source>
        <dbReference type="ARBA" id="ARBA00023015"/>
    </source>
</evidence>
<dbReference type="InterPro" id="IPR009057">
    <property type="entry name" value="Homeodomain-like_sf"/>
</dbReference>
<dbReference type="InterPro" id="IPR018062">
    <property type="entry name" value="HTH_AraC-typ_CS"/>
</dbReference>
<proteinExistence type="predicted"/>
<dbReference type="Pfam" id="PF12833">
    <property type="entry name" value="HTH_18"/>
    <property type="match status" value="1"/>
</dbReference>
<feature type="transmembrane region" description="Helical" evidence="4">
    <location>
        <begin position="269"/>
        <end position="288"/>
    </location>
</feature>